<dbReference type="PANTHER" id="PTHR30273:SF2">
    <property type="entry name" value="PROTEIN FECR"/>
    <property type="match status" value="1"/>
</dbReference>
<dbReference type="GO" id="GO:0016989">
    <property type="term" value="F:sigma factor antagonist activity"/>
    <property type="evidence" value="ECO:0007669"/>
    <property type="project" value="TreeGrafter"/>
</dbReference>
<dbReference type="PIRSF" id="PIRSF018266">
    <property type="entry name" value="FecR"/>
    <property type="match status" value="1"/>
</dbReference>
<evidence type="ECO:0000259" key="2">
    <source>
        <dbReference type="Pfam" id="PF04773"/>
    </source>
</evidence>
<accession>A0A437MXB7</accession>
<dbReference type="PANTHER" id="PTHR30273">
    <property type="entry name" value="PERIPLASMIC SIGNAL SENSOR AND SIGMA FACTOR ACTIVATOR FECR-RELATED"/>
    <property type="match status" value="1"/>
</dbReference>
<evidence type="ECO:0000313" key="4">
    <source>
        <dbReference type="EMBL" id="RVU02293.1"/>
    </source>
</evidence>
<keyword evidence="5" id="KW-1185">Reference proteome</keyword>
<evidence type="ECO:0000256" key="1">
    <source>
        <dbReference type="SAM" id="MobiDB-lite"/>
    </source>
</evidence>
<dbReference type="InterPro" id="IPR006860">
    <property type="entry name" value="FecR"/>
</dbReference>
<name>A0A437MXB7_9SPHN</name>
<comment type="caution">
    <text evidence="4">The sequence shown here is derived from an EMBL/GenBank/DDBJ whole genome shotgun (WGS) entry which is preliminary data.</text>
</comment>
<dbReference type="Proteomes" id="UP000282837">
    <property type="component" value="Unassembled WGS sequence"/>
</dbReference>
<dbReference type="OrthoDB" id="7462608at2"/>
<feature type="domain" description="FecR protein" evidence="2">
    <location>
        <begin position="117"/>
        <end position="208"/>
    </location>
</feature>
<reference evidence="4 5" key="1">
    <citation type="submission" date="2019-01" db="EMBL/GenBank/DDBJ databases">
        <authorList>
            <person name="Chen W.-M."/>
        </authorList>
    </citation>
    <scope>NUCLEOTIDE SEQUENCE [LARGE SCALE GENOMIC DNA]</scope>
    <source>
        <strain evidence="4 5">FSY-9</strain>
    </source>
</reference>
<dbReference type="Gene3D" id="2.60.120.1440">
    <property type="match status" value="1"/>
</dbReference>
<dbReference type="Pfam" id="PF04773">
    <property type="entry name" value="FecR"/>
    <property type="match status" value="1"/>
</dbReference>
<dbReference type="Gene3D" id="3.55.50.30">
    <property type="match status" value="1"/>
</dbReference>
<proteinExistence type="predicted"/>
<feature type="domain" description="FecR N-terminal" evidence="3">
    <location>
        <begin position="23"/>
        <end position="61"/>
    </location>
</feature>
<dbReference type="EMBL" id="SACO01000022">
    <property type="protein sequence ID" value="RVU02293.1"/>
    <property type="molecule type" value="Genomic_DNA"/>
</dbReference>
<dbReference type="InterPro" id="IPR032623">
    <property type="entry name" value="FecR_N"/>
</dbReference>
<dbReference type="InterPro" id="IPR012373">
    <property type="entry name" value="Ferrdict_sens_TM"/>
</dbReference>
<evidence type="ECO:0000313" key="5">
    <source>
        <dbReference type="Proteomes" id="UP000282837"/>
    </source>
</evidence>
<gene>
    <name evidence="4" type="ORF">EOE18_17420</name>
</gene>
<dbReference type="Pfam" id="PF16220">
    <property type="entry name" value="DUF4880"/>
    <property type="match status" value="1"/>
</dbReference>
<sequence length="325" mass="34959">MGQEAGRVTKPMAEDEPGGPDAEAAVWLARLHGDDCSAADEEGFRRWISADSANRDAFEHLTEAWELAGSARRSPYRIDLEQARPAGVSRRRVVCGALAALTLAGGMGYWQVALAGVYQTDLGEQKTVTLHDGTLVVLDTATKIRVRYSDARRSLELVHGRCSVNVAPDATRLFDVTAANNTIITSHADIDIRADHGRIQVLCIAGKALVATSGATIPRASLVAGQRLVAGEHLAARIDEPDVDAERSWKAGQLNFDGEALMDAVEEMNRYSTVKLVIADPQIAQLQISGVYRAGDNLAFAQSIQKILPVTVTVQSEKIQIHSAA</sequence>
<organism evidence="4 5">
    <name type="scientific">Novosphingobium umbonatum</name>
    <dbReference type="NCBI Taxonomy" id="1908524"/>
    <lineage>
        <taxon>Bacteria</taxon>
        <taxon>Pseudomonadati</taxon>
        <taxon>Pseudomonadota</taxon>
        <taxon>Alphaproteobacteria</taxon>
        <taxon>Sphingomonadales</taxon>
        <taxon>Sphingomonadaceae</taxon>
        <taxon>Novosphingobium</taxon>
    </lineage>
</organism>
<protein>
    <submittedName>
        <fullName evidence="4">DUF4880 domain-containing protein</fullName>
    </submittedName>
</protein>
<dbReference type="AlphaFoldDB" id="A0A437MXB7"/>
<evidence type="ECO:0000259" key="3">
    <source>
        <dbReference type="Pfam" id="PF16220"/>
    </source>
</evidence>
<feature type="region of interest" description="Disordered" evidence="1">
    <location>
        <begin position="1"/>
        <end position="20"/>
    </location>
</feature>